<proteinExistence type="predicted"/>
<dbReference type="Proteomes" id="UP001345219">
    <property type="component" value="Chromosome 10"/>
</dbReference>
<sequence>MINFDPSLKTEVPGNCQLACRTGNLLLLITGLPQFQTKPFALSFTLSLSVLPRLVSHCWMRGVQLFSAHRSPSVRRESSELLLQLIV</sequence>
<gene>
    <name evidence="1" type="ORF">SAY87_012782</name>
</gene>
<dbReference type="AlphaFoldDB" id="A0AAN7JK29"/>
<accession>A0AAN7JK29</accession>
<name>A0AAN7JK29_9MYRT</name>
<dbReference type="EMBL" id="JAXIOK010000021">
    <property type="protein sequence ID" value="KAK4746470.1"/>
    <property type="molecule type" value="Genomic_DNA"/>
</dbReference>
<protein>
    <submittedName>
        <fullName evidence="1">Uncharacterized protein</fullName>
    </submittedName>
</protein>
<evidence type="ECO:0000313" key="1">
    <source>
        <dbReference type="EMBL" id="KAK4746470.1"/>
    </source>
</evidence>
<evidence type="ECO:0000313" key="2">
    <source>
        <dbReference type="Proteomes" id="UP001345219"/>
    </source>
</evidence>
<organism evidence="1 2">
    <name type="scientific">Trapa incisa</name>
    <dbReference type="NCBI Taxonomy" id="236973"/>
    <lineage>
        <taxon>Eukaryota</taxon>
        <taxon>Viridiplantae</taxon>
        <taxon>Streptophyta</taxon>
        <taxon>Embryophyta</taxon>
        <taxon>Tracheophyta</taxon>
        <taxon>Spermatophyta</taxon>
        <taxon>Magnoliopsida</taxon>
        <taxon>eudicotyledons</taxon>
        <taxon>Gunneridae</taxon>
        <taxon>Pentapetalae</taxon>
        <taxon>rosids</taxon>
        <taxon>malvids</taxon>
        <taxon>Myrtales</taxon>
        <taxon>Lythraceae</taxon>
        <taxon>Trapa</taxon>
    </lineage>
</organism>
<keyword evidence="2" id="KW-1185">Reference proteome</keyword>
<reference evidence="1 2" key="1">
    <citation type="journal article" date="2023" name="Hortic Res">
        <title>Pangenome of water caltrop reveals structural variations and asymmetric subgenome divergence after allopolyploidization.</title>
        <authorList>
            <person name="Zhang X."/>
            <person name="Chen Y."/>
            <person name="Wang L."/>
            <person name="Yuan Y."/>
            <person name="Fang M."/>
            <person name="Shi L."/>
            <person name="Lu R."/>
            <person name="Comes H.P."/>
            <person name="Ma Y."/>
            <person name="Chen Y."/>
            <person name="Huang G."/>
            <person name="Zhou Y."/>
            <person name="Zheng Z."/>
            <person name="Qiu Y."/>
        </authorList>
    </citation>
    <scope>NUCLEOTIDE SEQUENCE [LARGE SCALE GENOMIC DNA]</scope>
    <source>
        <tissue evidence="1">Roots</tissue>
    </source>
</reference>
<comment type="caution">
    <text evidence="1">The sequence shown here is derived from an EMBL/GenBank/DDBJ whole genome shotgun (WGS) entry which is preliminary data.</text>
</comment>